<name>A0A290ZCX1_9PSEU</name>
<dbReference type="KEGG" id="apre:CNX65_28960"/>
<feature type="transmembrane region" description="Helical" evidence="1">
    <location>
        <begin position="36"/>
        <end position="53"/>
    </location>
</feature>
<accession>A0A290ZCX1</accession>
<dbReference type="RefSeq" id="WP_096496576.1">
    <property type="nucleotide sequence ID" value="NZ_CP023445.1"/>
</dbReference>
<gene>
    <name evidence="2" type="ORF">CNX65_28960</name>
</gene>
<dbReference type="Proteomes" id="UP000218505">
    <property type="component" value="Chromosome"/>
</dbReference>
<organism evidence="2 3">
    <name type="scientific">Actinosynnema pretiosum</name>
    <dbReference type="NCBI Taxonomy" id="42197"/>
    <lineage>
        <taxon>Bacteria</taxon>
        <taxon>Bacillati</taxon>
        <taxon>Actinomycetota</taxon>
        <taxon>Actinomycetes</taxon>
        <taxon>Pseudonocardiales</taxon>
        <taxon>Pseudonocardiaceae</taxon>
        <taxon>Actinosynnema</taxon>
    </lineage>
</organism>
<dbReference type="AlphaFoldDB" id="A0A290ZCX1"/>
<keyword evidence="1" id="KW-0472">Membrane</keyword>
<keyword evidence="3" id="KW-1185">Reference proteome</keyword>
<keyword evidence="1" id="KW-1133">Transmembrane helix</keyword>
<protein>
    <submittedName>
        <fullName evidence="2">Uncharacterized protein</fullName>
    </submittedName>
</protein>
<reference evidence="2" key="1">
    <citation type="submission" date="2017-09" db="EMBL/GenBank/DDBJ databases">
        <title>Complete Genome Sequence of ansamitocin-producing Bacterium Actinosynnema pretiosum X47.</title>
        <authorList>
            <person name="Cao G."/>
            <person name="Zong G."/>
            <person name="Zhong C."/>
            <person name="Fu J."/>
        </authorList>
    </citation>
    <scope>NUCLEOTIDE SEQUENCE [LARGE SCALE GENOMIC DNA]</scope>
    <source>
        <strain evidence="2">X47</strain>
    </source>
</reference>
<proteinExistence type="predicted"/>
<keyword evidence="1" id="KW-0812">Transmembrane</keyword>
<sequence length="162" mass="17118">MKVVWLQRALWGVLALLVAVGTGLLATDPSGAPFTATWVSALVVVVALALLAWRQVHVLKAAPMPEGAVARSWCAGVLGVVPVSRLTGGLQVVAGAESIRVRFPAAGNSYSIPVADVRGVTIEQRHIQVVHTARRVPRTVRLDMRAGDPTRDAIIDLAHGGR</sequence>
<evidence type="ECO:0000313" key="2">
    <source>
        <dbReference type="EMBL" id="ATE56819.1"/>
    </source>
</evidence>
<evidence type="ECO:0000313" key="3">
    <source>
        <dbReference type="Proteomes" id="UP000218505"/>
    </source>
</evidence>
<evidence type="ECO:0000256" key="1">
    <source>
        <dbReference type="SAM" id="Phobius"/>
    </source>
</evidence>
<dbReference type="EMBL" id="CP023445">
    <property type="protein sequence ID" value="ATE56819.1"/>
    <property type="molecule type" value="Genomic_DNA"/>
</dbReference>